<dbReference type="Pfam" id="PF24719">
    <property type="entry name" value="Imm33-like"/>
    <property type="match status" value="1"/>
</dbReference>
<reference evidence="2 3" key="1">
    <citation type="submission" date="2018-07" db="EMBL/GenBank/DDBJ databases">
        <title>Genomic Encyclopedia of Type Strains, Phase III (KMG-III): the genomes of soil and plant-associated and newly described type strains.</title>
        <authorList>
            <person name="Whitman W."/>
        </authorList>
    </citation>
    <scope>NUCLEOTIDE SEQUENCE [LARGE SCALE GENOMIC DNA]</scope>
    <source>
        <strain evidence="2 3">CECT 8488</strain>
    </source>
</reference>
<proteinExistence type="predicted"/>
<dbReference type="AlphaFoldDB" id="A0A3D9HGN4"/>
<feature type="domain" description="Imm33-like" evidence="1">
    <location>
        <begin position="7"/>
        <end position="104"/>
    </location>
</feature>
<protein>
    <recommendedName>
        <fullName evidence="1">Imm33-like domain-containing protein</fullName>
    </recommendedName>
</protein>
<evidence type="ECO:0000313" key="3">
    <source>
        <dbReference type="Proteomes" id="UP000256845"/>
    </source>
</evidence>
<organism evidence="2 3">
    <name type="scientific">Aestuariispira insulae</name>
    <dbReference type="NCBI Taxonomy" id="1461337"/>
    <lineage>
        <taxon>Bacteria</taxon>
        <taxon>Pseudomonadati</taxon>
        <taxon>Pseudomonadota</taxon>
        <taxon>Alphaproteobacteria</taxon>
        <taxon>Rhodospirillales</taxon>
        <taxon>Kiloniellaceae</taxon>
        <taxon>Aestuariispira</taxon>
    </lineage>
</organism>
<gene>
    <name evidence="2" type="ORF">DFP90_10778</name>
</gene>
<evidence type="ECO:0000259" key="1">
    <source>
        <dbReference type="Pfam" id="PF24719"/>
    </source>
</evidence>
<dbReference type="InterPro" id="IPR056509">
    <property type="entry name" value="Imm33-like"/>
</dbReference>
<dbReference type="RefSeq" id="WP_181905400.1">
    <property type="nucleotide sequence ID" value="NZ_QRDW01000007.1"/>
</dbReference>
<dbReference type="EMBL" id="QRDW01000007">
    <property type="protein sequence ID" value="RED48575.1"/>
    <property type="molecule type" value="Genomic_DNA"/>
</dbReference>
<comment type="caution">
    <text evidence="2">The sequence shown here is derived from an EMBL/GenBank/DDBJ whole genome shotgun (WGS) entry which is preliminary data.</text>
</comment>
<dbReference type="Proteomes" id="UP000256845">
    <property type="component" value="Unassembled WGS sequence"/>
</dbReference>
<accession>A0A3D9HGN4</accession>
<name>A0A3D9HGN4_9PROT</name>
<evidence type="ECO:0000313" key="2">
    <source>
        <dbReference type="EMBL" id="RED48575.1"/>
    </source>
</evidence>
<sequence>MKVSDLQRDCCRYYDMAFKPPKPDHLVWISAGFYDPTQPVEGSRGALDFPLSGWVLTTPKHDGRPDSLVQVHFHHIVEKRPDLAVYMALPPGSSFLLGSQRDHVRFEELPPPENGLSKLA</sequence>
<keyword evidence="3" id="KW-1185">Reference proteome</keyword>